<name>A0A9W7H5A0_HIBTR</name>
<dbReference type="SMART" id="SM00665">
    <property type="entry name" value="B561"/>
    <property type="match status" value="1"/>
</dbReference>
<feature type="domain" description="DOMON" evidence="10">
    <location>
        <begin position="56"/>
        <end position="167"/>
    </location>
</feature>
<feature type="transmembrane region" description="Helical" evidence="8">
    <location>
        <begin position="345"/>
        <end position="364"/>
    </location>
</feature>
<evidence type="ECO:0000256" key="5">
    <source>
        <dbReference type="ARBA" id="ARBA00022982"/>
    </source>
</evidence>
<evidence type="ECO:0000313" key="13">
    <source>
        <dbReference type="Proteomes" id="UP001165190"/>
    </source>
</evidence>
<organism evidence="12 13">
    <name type="scientific">Hibiscus trionum</name>
    <name type="common">Flower of an hour</name>
    <dbReference type="NCBI Taxonomy" id="183268"/>
    <lineage>
        <taxon>Eukaryota</taxon>
        <taxon>Viridiplantae</taxon>
        <taxon>Streptophyta</taxon>
        <taxon>Embryophyta</taxon>
        <taxon>Tracheophyta</taxon>
        <taxon>Spermatophyta</taxon>
        <taxon>Magnoliopsida</taxon>
        <taxon>eudicotyledons</taxon>
        <taxon>Gunneridae</taxon>
        <taxon>Pentapetalae</taxon>
        <taxon>rosids</taxon>
        <taxon>malvids</taxon>
        <taxon>Malvales</taxon>
        <taxon>Malvaceae</taxon>
        <taxon>Malvoideae</taxon>
        <taxon>Hibiscus</taxon>
    </lineage>
</organism>
<proteinExistence type="predicted"/>
<feature type="transmembrane region" description="Helical" evidence="8">
    <location>
        <begin position="246"/>
        <end position="266"/>
    </location>
</feature>
<feature type="transmembrane region" description="Helical" evidence="8">
    <location>
        <begin position="278"/>
        <end position="297"/>
    </location>
</feature>
<dbReference type="InterPro" id="IPR045266">
    <property type="entry name" value="DOH_DOMON"/>
</dbReference>
<evidence type="ECO:0000256" key="1">
    <source>
        <dbReference type="ARBA" id="ARBA00004370"/>
    </source>
</evidence>
<comment type="subcellular location">
    <subcellularLocation>
        <location evidence="1">Membrane</location>
    </subcellularLocation>
</comment>
<feature type="chain" id="PRO_5040903599" description="Cytochrome b561 and DOMON domain-containing protein" evidence="9">
    <location>
        <begin position="32"/>
        <end position="367"/>
    </location>
</feature>
<keyword evidence="3 8" id="KW-0812">Transmembrane</keyword>
<keyword evidence="13" id="KW-1185">Reference proteome</keyword>
<dbReference type="CDD" id="cd08760">
    <property type="entry name" value="Cyt_b561_FRRS1_like"/>
    <property type="match status" value="1"/>
</dbReference>
<dbReference type="PANTHER" id="PTHR23130">
    <property type="entry name" value="CYTOCHROME B561 AND DOMON DOMAIN-CONTAINING PROTEIN"/>
    <property type="match status" value="1"/>
</dbReference>
<comment type="caution">
    <text evidence="12">The sequence shown here is derived from an EMBL/GenBank/DDBJ whole genome shotgun (WGS) entry which is preliminary data.</text>
</comment>
<feature type="signal peptide" evidence="9">
    <location>
        <begin position="1"/>
        <end position="31"/>
    </location>
</feature>
<evidence type="ECO:0000313" key="12">
    <source>
        <dbReference type="EMBL" id="GMI70902.1"/>
    </source>
</evidence>
<evidence type="ECO:0000256" key="2">
    <source>
        <dbReference type="ARBA" id="ARBA00022448"/>
    </source>
</evidence>
<dbReference type="PANTHER" id="PTHR23130:SF171">
    <property type="entry name" value="OS01G0895300 PROTEIN"/>
    <property type="match status" value="1"/>
</dbReference>
<evidence type="ECO:0000256" key="7">
    <source>
        <dbReference type="ARBA" id="ARBA00023136"/>
    </source>
</evidence>
<sequence length="367" mass="40538">MKLSSISITFFFALQLQALSVLLVNSQGTDSCNSILNLNLPFDTSSLHCISVWTRYDFILRYVQTSSNVWSFVLSAPDTNSFLGMGFSSNGQMVGSSAVVGWVSADGTGTVKQYYLGGQRPNLVVPDEGNLTMVENSSSIASQSSRIYMAFQLSTGQPRSRVLYSVGQIGVIPSSPGFALAEHRDKVSTRLNYVTGTTSATSSPHSRLRRSHGILNMLSWGILMLIGAIVGRYFRRWDPLWFYSHLLIQSCAFLLGLSGIIMGFVLEDRLGADVDTHKALGIFILVLGCLQVMAVFARPGKESKVRKYWNWYHQNGGRILIAFAIANVFYGIHLGDEGTAWNASYAVAICILFLVSLVLEFHLWRKN</sequence>
<keyword evidence="7 8" id="KW-0472">Membrane</keyword>
<evidence type="ECO:0000259" key="10">
    <source>
        <dbReference type="PROSITE" id="PS50836"/>
    </source>
</evidence>
<dbReference type="SMART" id="SM00664">
    <property type="entry name" value="DoH"/>
    <property type="match status" value="1"/>
</dbReference>
<feature type="transmembrane region" description="Helical" evidence="8">
    <location>
        <begin position="213"/>
        <end position="234"/>
    </location>
</feature>
<feature type="domain" description="Cytochrome b561" evidence="11">
    <location>
        <begin position="174"/>
        <end position="367"/>
    </location>
</feature>
<keyword evidence="4 9" id="KW-0732">Signal</keyword>
<dbReference type="PROSITE" id="PS50939">
    <property type="entry name" value="CYTOCHROME_B561"/>
    <property type="match status" value="1"/>
</dbReference>
<evidence type="ECO:0000256" key="9">
    <source>
        <dbReference type="SAM" id="SignalP"/>
    </source>
</evidence>
<reference evidence="12" key="1">
    <citation type="submission" date="2023-05" db="EMBL/GenBank/DDBJ databases">
        <title>Genome and transcriptome analyses reveal genes involved in the formation of fine ridges on petal epidermal cells in Hibiscus trionum.</title>
        <authorList>
            <person name="Koshimizu S."/>
            <person name="Masuda S."/>
            <person name="Ishii T."/>
            <person name="Shirasu K."/>
            <person name="Hoshino A."/>
            <person name="Arita M."/>
        </authorList>
    </citation>
    <scope>NUCLEOTIDE SEQUENCE</scope>
    <source>
        <strain evidence="12">Hamamatsu line</strain>
    </source>
</reference>
<dbReference type="AlphaFoldDB" id="A0A9W7H5A0"/>
<keyword evidence="6 8" id="KW-1133">Transmembrane helix</keyword>
<dbReference type="InterPro" id="IPR006593">
    <property type="entry name" value="Cyt_b561/ferric_Rdtase_TM"/>
</dbReference>
<dbReference type="CDD" id="cd09631">
    <property type="entry name" value="DOMON_DOH"/>
    <property type="match status" value="1"/>
</dbReference>
<dbReference type="Gene3D" id="1.20.120.1770">
    <property type="match status" value="1"/>
</dbReference>
<keyword evidence="2" id="KW-0813">Transport</keyword>
<evidence type="ECO:0000259" key="11">
    <source>
        <dbReference type="PROSITE" id="PS50939"/>
    </source>
</evidence>
<dbReference type="OrthoDB" id="19261at2759"/>
<dbReference type="GO" id="GO:0016020">
    <property type="term" value="C:membrane"/>
    <property type="evidence" value="ECO:0007669"/>
    <property type="project" value="UniProtKB-SubCell"/>
</dbReference>
<gene>
    <name evidence="12" type="ORF">HRI_000759500</name>
</gene>
<dbReference type="Pfam" id="PF03188">
    <property type="entry name" value="Cytochrom_B561"/>
    <property type="match status" value="1"/>
</dbReference>
<evidence type="ECO:0000256" key="8">
    <source>
        <dbReference type="SAM" id="Phobius"/>
    </source>
</evidence>
<evidence type="ECO:0008006" key="14">
    <source>
        <dbReference type="Google" id="ProtNLM"/>
    </source>
</evidence>
<dbReference type="Pfam" id="PF03351">
    <property type="entry name" value="DOMON"/>
    <property type="match status" value="1"/>
</dbReference>
<dbReference type="Proteomes" id="UP001165190">
    <property type="component" value="Unassembled WGS sequence"/>
</dbReference>
<evidence type="ECO:0000256" key="4">
    <source>
        <dbReference type="ARBA" id="ARBA00022729"/>
    </source>
</evidence>
<dbReference type="PROSITE" id="PS50836">
    <property type="entry name" value="DOMON"/>
    <property type="match status" value="1"/>
</dbReference>
<keyword evidence="5" id="KW-0249">Electron transport</keyword>
<evidence type="ECO:0000256" key="3">
    <source>
        <dbReference type="ARBA" id="ARBA00022692"/>
    </source>
</evidence>
<evidence type="ECO:0000256" key="6">
    <source>
        <dbReference type="ARBA" id="ARBA00022989"/>
    </source>
</evidence>
<protein>
    <recommendedName>
        <fullName evidence="14">Cytochrome b561 and DOMON domain-containing protein</fullName>
    </recommendedName>
</protein>
<dbReference type="InterPro" id="IPR005018">
    <property type="entry name" value="DOMON_domain"/>
</dbReference>
<accession>A0A9W7H5A0</accession>
<dbReference type="EMBL" id="BSYR01000010">
    <property type="protein sequence ID" value="GMI70902.1"/>
    <property type="molecule type" value="Genomic_DNA"/>
</dbReference>
<feature type="transmembrane region" description="Helical" evidence="8">
    <location>
        <begin position="317"/>
        <end position="333"/>
    </location>
</feature>